<dbReference type="PANTHER" id="PTHR32024">
    <property type="entry name" value="TRK SYSTEM POTASSIUM UPTAKE PROTEIN TRKG-RELATED"/>
    <property type="match status" value="1"/>
</dbReference>
<keyword evidence="3" id="KW-0813">Transport</keyword>
<dbReference type="eggNOG" id="COG0168">
    <property type="taxonomic scope" value="Bacteria"/>
</dbReference>
<evidence type="ECO:0000256" key="4">
    <source>
        <dbReference type="ARBA" id="ARBA00022475"/>
    </source>
</evidence>
<evidence type="ECO:0000256" key="1">
    <source>
        <dbReference type="ARBA" id="ARBA00004651"/>
    </source>
</evidence>
<dbReference type="GO" id="GO:0008324">
    <property type="term" value="F:monoatomic cation transmembrane transporter activity"/>
    <property type="evidence" value="ECO:0007669"/>
    <property type="project" value="InterPro"/>
</dbReference>
<keyword evidence="4" id="KW-1003">Cell membrane</keyword>
<accession>A0A086YC60</accession>
<evidence type="ECO:0000256" key="2">
    <source>
        <dbReference type="ARBA" id="ARBA00009137"/>
    </source>
</evidence>
<dbReference type="OrthoDB" id="7818483at2"/>
<organism evidence="9 10">
    <name type="scientific">Haematobacter massiliensis</name>
    <dbReference type="NCBI Taxonomy" id="195105"/>
    <lineage>
        <taxon>Bacteria</taxon>
        <taxon>Pseudomonadati</taxon>
        <taxon>Pseudomonadota</taxon>
        <taxon>Alphaproteobacteria</taxon>
        <taxon>Rhodobacterales</taxon>
        <taxon>Paracoccaceae</taxon>
        <taxon>Haematobacter</taxon>
    </lineage>
</organism>
<dbReference type="GO" id="GO:0005886">
    <property type="term" value="C:plasma membrane"/>
    <property type="evidence" value="ECO:0007669"/>
    <property type="project" value="UniProtKB-SubCell"/>
</dbReference>
<evidence type="ECO:0000256" key="7">
    <source>
        <dbReference type="ARBA" id="ARBA00023065"/>
    </source>
</evidence>
<reference evidence="9 10" key="1">
    <citation type="submission" date="2014-03" db="EMBL/GenBank/DDBJ databases">
        <title>Genome of Haematobacter massiliensis CCUG 47968.</title>
        <authorList>
            <person name="Wang D."/>
            <person name="Wang G."/>
        </authorList>
    </citation>
    <scope>NUCLEOTIDE SEQUENCE [LARGE SCALE GENOMIC DNA]</scope>
    <source>
        <strain evidence="9 10">CCUG 47968</strain>
    </source>
</reference>
<comment type="subcellular location">
    <subcellularLocation>
        <location evidence="1">Cell membrane</location>
        <topology evidence="1">Multi-pass membrane protein</topology>
    </subcellularLocation>
</comment>
<name>A0A086YC60_9RHOB</name>
<evidence type="ECO:0000256" key="3">
    <source>
        <dbReference type="ARBA" id="ARBA00022448"/>
    </source>
</evidence>
<evidence type="ECO:0000313" key="10">
    <source>
        <dbReference type="Proteomes" id="UP000028826"/>
    </source>
</evidence>
<keyword evidence="5" id="KW-0812">Transmembrane</keyword>
<dbReference type="EMBL" id="JGYG01000001">
    <property type="protein sequence ID" value="KFI31860.1"/>
    <property type="molecule type" value="Genomic_DNA"/>
</dbReference>
<keyword evidence="7" id="KW-0406">Ion transport</keyword>
<dbReference type="AlphaFoldDB" id="A0A086YC60"/>
<dbReference type="RefSeq" id="WP_035705915.1">
    <property type="nucleotide sequence ID" value="NZ_CAMIFG010000112.1"/>
</dbReference>
<keyword evidence="6" id="KW-1133">Transmembrane helix</keyword>
<dbReference type="Proteomes" id="UP000028826">
    <property type="component" value="Unassembled WGS sequence"/>
</dbReference>
<comment type="similarity">
    <text evidence="2">Belongs to the TrkH potassium transport family.</text>
</comment>
<protein>
    <submittedName>
        <fullName evidence="9">Potassium transporter TrkH</fullName>
    </submittedName>
</protein>
<evidence type="ECO:0000256" key="8">
    <source>
        <dbReference type="ARBA" id="ARBA00023136"/>
    </source>
</evidence>
<dbReference type="InterPro" id="IPR003445">
    <property type="entry name" value="Cat_transpt"/>
</dbReference>
<dbReference type="STRING" id="195105.CN97_05440"/>
<dbReference type="Pfam" id="PF02386">
    <property type="entry name" value="TrkH"/>
    <property type="match status" value="1"/>
</dbReference>
<evidence type="ECO:0000256" key="6">
    <source>
        <dbReference type="ARBA" id="ARBA00022989"/>
    </source>
</evidence>
<evidence type="ECO:0000256" key="5">
    <source>
        <dbReference type="ARBA" id="ARBA00022692"/>
    </source>
</evidence>
<dbReference type="GO" id="GO:0030001">
    <property type="term" value="P:metal ion transport"/>
    <property type="evidence" value="ECO:0007669"/>
    <property type="project" value="UniProtKB-ARBA"/>
</dbReference>
<proteinExistence type="inferred from homology"/>
<gene>
    <name evidence="9" type="ORF">CN97_05440</name>
</gene>
<keyword evidence="8" id="KW-0472">Membrane</keyword>
<comment type="caution">
    <text evidence="9">The sequence shown here is derived from an EMBL/GenBank/DDBJ whole genome shotgun (WGS) entry which is preliminary data.</text>
</comment>
<dbReference type="PANTHER" id="PTHR32024:SF2">
    <property type="entry name" value="TRK SYSTEM POTASSIUM UPTAKE PROTEIN TRKG-RELATED"/>
    <property type="match status" value="1"/>
</dbReference>
<evidence type="ECO:0000313" key="9">
    <source>
        <dbReference type="EMBL" id="KFI31860.1"/>
    </source>
</evidence>
<keyword evidence="10" id="KW-1185">Reference proteome</keyword>
<sequence>MERLFALPLFVPLTAFGGLAMYVPAAHALAFRHHEVARAFFYSGTMVLFVTGLIALALSGRRFGTASRSQLLQLLLAYTVFPLILALPFVEGVGNTSFASGWFEMVSSFTTTGATLYDAERLGPSLHLWRAMVGWMGGFFVLVTAFAVLAPMNLGGFEVINPGSVGFSGRQGPAGIAVADLPERLYQHIRLLLPVYVGLTAALGLLLSAAGDTTLVAICHAMSTLSTSGISPLPAGTATPSGRWGEAAILLFLLFALSRRTMPLGRAARQSFPLSADPEFRLGVAAVIVVPLVIVAVLIAEAIRRDAVPGLGEVLSALWGAVFTGLSFLTTTGFRSADWFSGPLWQGITAPGLFLVALCLVGGGVATTAGGVKILRIYALYLHGQREMERILHPHSLGGGGPFKRHLRRDGAFVAWLFFMLVALSLAGMVLMLTLTGLGLEESIIFSIASITTTGPLLGTSAQAPLSVAAVDGWARLVMAGGMVAGRMEILALIALVAPGTWRQ</sequence>